<name>A0A8J2WWQ7_9STRA</name>
<evidence type="ECO:0000313" key="3">
    <source>
        <dbReference type="Proteomes" id="UP000789595"/>
    </source>
</evidence>
<comment type="caution">
    <text evidence="2">The sequence shown here is derived from an EMBL/GenBank/DDBJ whole genome shotgun (WGS) entry which is preliminary data.</text>
</comment>
<organism evidence="2 3">
    <name type="scientific">Pelagomonas calceolata</name>
    <dbReference type="NCBI Taxonomy" id="35677"/>
    <lineage>
        <taxon>Eukaryota</taxon>
        <taxon>Sar</taxon>
        <taxon>Stramenopiles</taxon>
        <taxon>Ochrophyta</taxon>
        <taxon>Pelagophyceae</taxon>
        <taxon>Pelagomonadales</taxon>
        <taxon>Pelagomonadaceae</taxon>
        <taxon>Pelagomonas</taxon>
    </lineage>
</organism>
<keyword evidence="3" id="KW-1185">Reference proteome</keyword>
<evidence type="ECO:0000256" key="1">
    <source>
        <dbReference type="SAM" id="MobiDB-lite"/>
    </source>
</evidence>
<evidence type="ECO:0000313" key="2">
    <source>
        <dbReference type="EMBL" id="CAH0371542.1"/>
    </source>
</evidence>
<dbReference type="Proteomes" id="UP000789595">
    <property type="component" value="Unassembled WGS sequence"/>
</dbReference>
<proteinExistence type="predicted"/>
<reference evidence="2" key="1">
    <citation type="submission" date="2021-11" db="EMBL/GenBank/DDBJ databases">
        <authorList>
            <consortium name="Genoscope - CEA"/>
            <person name="William W."/>
        </authorList>
    </citation>
    <scope>NUCLEOTIDE SEQUENCE</scope>
</reference>
<dbReference type="AlphaFoldDB" id="A0A8J2WWQ7"/>
<gene>
    <name evidence="2" type="ORF">PECAL_3P14910</name>
</gene>
<protein>
    <submittedName>
        <fullName evidence="2">Uncharacterized protein</fullName>
    </submittedName>
</protein>
<feature type="region of interest" description="Disordered" evidence="1">
    <location>
        <begin position="80"/>
        <end position="99"/>
    </location>
</feature>
<feature type="compositionally biased region" description="Basic residues" evidence="1">
    <location>
        <begin position="1"/>
        <end position="17"/>
    </location>
</feature>
<dbReference type="EMBL" id="CAKKNE010000003">
    <property type="protein sequence ID" value="CAH0371542.1"/>
    <property type="molecule type" value="Genomic_DNA"/>
</dbReference>
<feature type="region of interest" description="Disordered" evidence="1">
    <location>
        <begin position="1"/>
        <end position="53"/>
    </location>
</feature>
<accession>A0A8J2WWQ7</accession>
<sequence>MKIFQKTRKVAKKKSTQPKKQPQEVYARAAAPSVGKKKKRKRPNDEGLALGPLTARQRRCVAAAAAGAGLAVARRPDVRGVQAAPGKRRPRAERWRGGGEAPDAWVQARVAAVVPGAAAALERALAAAPATAPPFLPLGDVATARWATATPTALVAWDGDQLRFDGVEAVLEAAEALVEGRAVAHVVCLNPRGPRRRAWAAQLAALDGGPWAARAVLIRVAESRCDGVKSGLARLVAEFCRAARAPTGAAVDVVVAATRNKKLLKELEAVVGRVVVFEPPRNKGFYPPRKKQRY</sequence>